<reference evidence="6 7" key="1">
    <citation type="submission" date="2019-02" db="EMBL/GenBank/DDBJ databases">
        <title>Arundinibacter roseus gen. nov., sp. nov., a new member of the family Cytophagaceae.</title>
        <authorList>
            <person name="Szuroczki S."/>
            <person name="Khayer B."/>
            <person name="Sproer C."/>
            <person name="Toumi M."/>
            <person name="Szabo A."/>
            <person name="Felfoldi T."/>
            <person name="Schumann P."/>
            <person name="Toth E."/>
        </authorList>
    </citation>
    <scope>NUCLEOTIDE SEQUENCE [LARGE SCALE GENOMIC DNA]</scope>
    <source>
        <strain evidence="6 7">DMA-k-7a</strain>
    </source>
</reference>
<gene>
    <name evidence="6" type="ORF">EZE20_04995</name>
</gene>
<dbReference type="PANTHER" id="PTHR23303">
    <property type="entry name" value="CARBOXYPEPTIDASE REGULATORY REGION-CONTAINING"/>
    <property type="match status" value="1"/>
</dbReference>
<feature type="domain" description="SD-repeat containing protein B" evidence="5">
    <location>
        <begin position="1391"/>
        <end position="1513"/>
    </location>
</feature>
<dbReference type="SUPFAM" id="SSF117074">
    <property type="entry name" value="Hypothetical protein PA1324"/>
    <property type="match status" value="6"/>
</dbReference>
<accession>A0A4R4KKW5</accession>
<dbReference type="Pfam" id="PF01345">
    <property type="entry name" value="DUF11"/>
    <property type="match status" value="1"/>
</dbReference>
<feature type="domain" description="DUF11" evidence="4">
    <location>
        <begin position="1775"/>
        <end position="1884"/>
    </location>
</feature>
<dbReference type="Pfam" id="PF17210">
    <property type="entry name" value="SdrD_B"/>
    <property type="match status" value="5"/>
</dbReference>
<dbReference type="InterPro" id="IPR051417">
    <property type="entry name" value="SDr/BOS_complex"/>
</dbReference>
<keyword evidence="2" id="KW-0964">Secreted</keyword>
<proteinExistence type="predicted"/>
<keyword evidence="3" id="KW-0732">Signal</keyword>
<feature type="domain" description="SD-repeat containing protein B" evidence="5">
    <location>
        <begin position="1008"/>
        <end position="1130"/>
    </location>
</feature>
<dbReference type="PANTHER" id="PTHR23303:SF15">
    <property type="entry name" value="COLOSSIN-A"/>
    <property type="match status" value="1"/>
</dbReference>
<sequence length="1994" mass="210356">MMKHLRPFPGNSGKQTRYGINPQALYLLCLTILFLAGFSPKAQAQCSLLIQKVDVSGCYLVGGQSKATVSVEIGWTNAPSGESIEVTLDGQVRTIKPGLITVVYPQVPGNPDRIGTTTIVTPQVVAFEVDADGSSNNLVEVSFENTTSCSVTATYNVPSACTVQLCDGTHLGGIVYKDFNDDGIRAPGETAGVGDVLVTATACDGTVFTATTDGFGNYLMPIPTDKYPVRVEFSNIPSVYNLGVSGTDSRTSVQFVNAPDCGVDLGIINPIDFCSDQNLNVFVPCFTYGDPLVVGSSSYDSDALVTIPYGVSSLTFEGEAPIAKASEVGTIWGLAYNKYTRKLFQSATLKRHAGLGPLGLGGLYVTDYSIPAAPTTSPFLNVKDDLGIEIGSIDSNSDRGLVGDRTQPSRDSQSFAEIGKIGIGDLDISDDGNKLWFVNMNNKKLYSIDISQYNTDGITKPTLTNVDSMAIPATCVGGEYRPWALKVYNGKVYVGGVCDAQTSGNKSDLRATVYELDGNSFTQIFDFPLTYPKGYPAAGSINITGWYPWTDVFADLLDGSRTLRHPVPMFTDIEFDIDGSMVLGFGDRTGWQGGDQNYRPYVTTTTLYETNSQAGDVLRAYNSNGTFVLENNAKAGPNTGYGVNNSQGPGFGEFYNDDWIQENGTVVYHAEEVMGGLALKPGSGSVVVTTIDPVDRHPFAGGVRYMDNTTGLVTGAYAVYITRGPDGNQNPGTFAKATGLGDIELSCSTIELIEIGNRVWVDTDKNGVQDACEKALKDVSVALYKNNSLIATTKTNADGEYLFRSQASLIGGTWVGTDADSVLLPNTKYTVVYGVNGQFADDTLRVDGVGKFILTVQNSTDDGGNDRIDSDAFMFSIAGGMYPVDTVTTGVFGTVNHTLDAGFYCVFPSAETVVATPATCDLNTSNDDGKIKITSIVCADKFAFSKGATFTGPSYAAATVLDGDSLLISDLANPEAAQDTFMVRLYNGECCYKDVLVILPRKECVTGSLGDLVWKDLNDNGQQDDGEPGVNGVKVILWSAVGGAPGAKLDSTTTAGNGAYSFTNLLAGDYIVQIDVTTLPDSCLISSKKNEGGDDEKDNDFTTEGLSEVVTLDPTLTGLNKDNPTIDAGLISPKGSLGDFVWKDLNDNGQQDDGEPGVNGVKVILWSAVGGAPDAKLDSTTTDGSGAYSFTNLLAGDYIVQLDVTTLPDSCLISSKQNEGGDDEKDNDFSTEGLSDVVTLDPTLTGLNKDNPTIDAGLISPKGSLGDFVWKDLNDNGQQDDGEPGVNGVKVILWSAVGGAPGAKLDSTTTAGNGAYSFTNLLAGDYIVQIDVTTLPDSCLISPKQNVGDDASDNDFTTAGLSPVVSLDPTLTGLNKDNPTIDAGLISPKGSLGDFVWKDLNDNGQQDAGEPGVNGVKIILWSAIGGAPNSKLDSTTTAGNGAYSFTNLLAGDYIVQIDVTTLPDSCLISSKQNEGGDETKDNDFTTEGLSEVVSLDPTLTGLDKDNPTIDAGLYSPCVQPVVASIDPVAASCDGKTANTDASFSVSGIVGGNRYTYATSLAGLSTYAAATSLNGASFTINGLPNPGSASGQEYIVRIFNGKDDCFTDITLTIPFRDCSEVCVKPAAGADVFVCKPETTTDLPDAAAGEEWISTALNPVGVSIDAQTGIVSGLNESGVYMFILRDAALGSTCSDTVFVFRGVLELPNQTTCFDTLTLPSVAGATWTVAAGNLATITADGKITGMAVEDMSYAFIVSNGQCSDTILVQRLNCDKIYDLALDKAIDKKLAMLGDTVTYTIRVWNEGEGTVHGIEVTDSLSAGVQYLSSMADIGTYSQLTKKWSFDSLAVGDTASLQISVKIIAAGVWFNTAEITDMTEEDVDSTPGNGDETEDDIDRECFTVPILLCRGQGSALVLNVPQEYSGVVWFRQEQGGQPVQVAIGNSYTASETELGSYEYTFTSTSGTCPAEGCCPVVVVVEDCCPAEVCVPFVITRKVK</sequence>
<comment type="caution">
    <text evidence="6">The sequence shown here is derived from an EMBL/GenBank/DDBJ whole genome shotgun (WGS) entry which is preliminary data.</text>
</comment>
<dbReference type="InterPro" id="IPR047589">
    <property type="entry name" value="DUF11_rpt"/>
</dbReference>
<dbReference type="InterPro" id="IPR033764">
    <property type="entry name" value="Sdr_B"/>
</dbReference>
<name>A0A4R4KKW5_9BACT</name>
<dbReference type="Proteomes" id="UP000295706">
    <property type="component" value="Unassembled WGS sequence"/>
</dbReference>
<dbReference type="InterPro" id="IPR013783">
    <property type="entry name" value="Ig-like_fold"/>
</dbReference>
<evidence type="ECO:0000256" key="1">
    <source>
        <dbReference type="ARBA" id="ARBA00004613"/>
    </source>
</evidence>
<dbReference type="EMBL" id="SMJU01000003">
    <property type="protein sequence ID" value="TDB67309.1"/>
    <property type="molecule type" value="Genomic_DNA"/>
</dbReference>
<feature type="domain" description="SD-repeat containing protein B" evidence="5">
    <location>
        <begin position="1136"/>
        <end position="1258"/>
    </location>
</feature>
<dbReference type="Gene3D" id="2.60.40.10">
    <property type="entry name" value="Immunoglobulins"/>
    <property type="match status" value="7"/>
</dbReference>
<evidence type="ECO:0000259" key="4">
    <source>
        <dbReference type="Pfam" id="PF01345"/>
    </source>
</evidence>
<evidence type="ECO:0000313" key="6">
    <source>
        <dbReference type="EMBL" id="TDB67309.1"/>
    </source>
</evidence>
<evidence type="ECO:0000259" key="5">
    <source>
        <dbReference type="Pfam" id="PF17210"/>
    </source>
</evidence>
<dbReference type="InterPro" id="IPR001434">
    <property type="entry name" value="OmcB-like_DUF11"/>
</dbReference>
<evidence type="ECO:0000313" key="7">
    <source>
        <dbReference type="Proteomes" id="UP000295706"/>
    </source>
</evidence>
<organism evidence="6 7">
    <name type="scientific">Arundinibacter roseus</name>
    <dbReference type="NCBI Taxonomy" id="2070510"/>
    <lineage>
        <taxon>Bacteria</taxon>
        <taxon>Pseudomonadati</taxon>
        <taxon>Bacteroidota</taxon>
        <taxon>Cytophagia</taxon>
        <taxon>Cytophagales</taxon>
        <taxon>Spirosomataceae</taxon>
        <taxon>Arundinibacter</taxon>
    </lineage>
</organism>
<dbReference type="NCBIfam" id="TIGR01451">
    <property type="entry name" value="B_ant_repeat"/>
    <property type="match status" value="1"/>
</dbReference>
<protein>
    <submittedName>
        <fullName evidence="6">DUF11 domain-containing protein</fullName>
    </submittedName>
</protein>
<dbReference type="RefSeq" id="WP_132115164.1">
    <property type="nucleotide sequence ID" value="NZ_SMJU01000003.1"/>
</dbReference>
<comment type="subcellular location">
    <subcellularLocation>
        <location evidence="1">Secreted</location>
    </subcellularLocation>
</comment>
<dbReference type="OrthoDB" id="898149at2"/>
<dbReference type="GO" id="GO:0005576">
    <property type="term" value="C:extracellular region"/>
    <property type="evidence" value="ECO:0007669"/>
    <property type="project" value="UniProtKB-SubCell"/>
</dbReference>
<evidence type="ECO:0000256" key="2">
    <source>
        <dbReference type="ARBA" id="ARBA00022525"/>
    </source>
</evidence>
<keyword evidence="7" id="KW-1185">Reference proteome</keyword>
<feature type="domain" description="SD-repeat containing protein B" evidence="5">
    <location>
        <begin position="754"/>
        <end position="806"/>
    </location>
</feature>
<evidence type="ECO:0000256" key="3">
    <source>
        <dbReference type="ARBA" id="ARBA00022729"/>
    </source>
</evidence>
<feature type="domain" description="SD-repeat containing protein B" evidence="5">
    <location>
        <begin position="1264"/>
        <end position="1385"/>
    </location>
</feature>